<dbReference type="AlphaFoldDB" id="A0A2P7QV70"/>
<comment type="caution">
    <text evidence="2">The sequence shown here is derived from an EMBL/GenBank/DDBJ whole genome shotgun (WGS) entry which is preliminary data.</text>
</comment>
<dbReference type="Pfam" id="PF07238">
    <property type="entry name" value="PilZ"/>
    <property type="match status" value="1"/>
</dbReference>
<evidence type="ECO:0000313" key="3">
    <source>
        <dbReference type="Proteomes" id="UP000241167"/>
    </source>
</evidence>
<accession>A0A2P7QV70</accession>
<evidence type="ECO:0000313" key="2">
    <source>
        <dbReference type="EMBL" id="PSJ41855.1"/>
    </source>
</evidence>
<gene>
    <name evidence="2" type="ORF">C7I55_06185</name>
</gene>
<dbReference type="SUPFAM" id="SSF141371">
    <property type="entry name" value="PilZ domain-like"/>
    <property type="match status" value="1"/>
</dbReference>
<dbReference type="RefSeq" id="WP_106512022.1">
    <property type="nucleotide sequence ID" value="NZ_PXYI01000002.1"/>
</dbReference>
<sequence length="107" mass="11848">MGLIGELSTQPYGEIRKAARKEIVLGAGLRQRGATAITVQILDLSTHGFRAATHLELPEGTDVWLKLPGLETWHSRVVWMRGHLLGCEFVRPLHPAVLDMMVGKIAR</sequence>
<reference evidence="2 3" key="1">
    <citation type="submission" date="2018-03" db="EMBL/GenBank/DDBJ databases">
        <title>The draft genome of Sphingosinicella sp. GL-C-18.</title>
        <authorList>
            <person name="Liu L."/>
            <person name="Li L."/>
            <person name="Liang L."/>
            <person name="Zhang X."/>
            <person name="Wang T."/>
        </authorList>
    </citation>
    <scope>NUCLEOTIDE SEQUENCE [LARGE SCALE GENOMIC DNA]</scope>
    <source>
        <strain evidence="2 3">GL-C-18</strain>
    </source>
</reference>
<organism evidence="2 3">
    <name type="scientific">Allosphingosinicella deserti</name>
    <dbReference type="NCBI Taxonomy" id="2116704"/>
    <lineage>
        <taxon>Bacteria</taxon>
        <taxon>Pseudomonadati</taxon>
        <taxon>Pseudomonadota</taxon>
        <taxon>Alphaproteobacteria</taxon>
        <taxon>Sphingomonadales</taxon>
        <taxon>Sphingomonadaceae</taxon>
        <taxon>Allosphingosinicella</taxon>
    </lineage>
</organism>
<name>A0A2P7QV70_9SPHN</name>
<dbReference type="OrthoDB" id="9795572at2"/>
<dbReference type="GO" id="GO:0035438">
    <property type="term" value="F:cyclic-di-GMP binding"/>
    <property type="evidence" value="ECO:0007669"/>
    <property type="project" value="InterPro"/>
</dbReference>
<dbReference type="Proteomes" id="UP000241167">
    <property type="component" value="Unassembled WGS sequence"/>
</dbReference>
<feature type="domain" description="PilZ" evidence="1">
    <location>
        <begin position="15"/>
        <end position="95"/>
    </location>
</feature>
<dbReference type="EMBL" id="PXYI01000002">
    <property type="protein sequence ID" value="PSJ41855.1"/>
    <property type="molecule type" value="Genomic_DNA"/>
</dbReference>
<evidence type="ECO:0000259" key="1">
    <source>
        <dbReference type="Pfam" id="PF07238"/>
    </source>
</evidence>
<proteinExistence type="predicted"/>
<protein>
    <submittedName>
        <fullName evidence="2">Pilus assembly protein PilZ</fullName>
    </submittedName>
</protein>
<keyword evidence="3" id="KW-1185">Reference proteome</keyword>
<dbReference type="InterPro" id="IPR009875">
    <property type="entry name" value="PilZ_domain"/>
</dbReference>